<keyword evidence="1 5" id="KW-0540">Nuclease</keyword>
<dbReference type="GO" id="GO:0006402">
    <property type="term" value="P:mRNA catabolic process"/>
    <property type="evidence" value="ECO:0007669"/>
    <property type="project" value="UniProtKB-UniRule"/>
</dbReference>
<reference evidence="10" key="1">
    <citation type="submission" date="2018-02" db="EMBL/GenBank/DDBJ databases">
        <authorList>
            <person name="Hornung B."/>
        </authorList>
    </citation>
    <scope>NUCLEOTIDE SEQUENCE [LARGE SCALE GENOMIC DNA]</scope>
</reference>
<dbReference type="HAMAP" id="MF_00335">
    <property type="entry name" value="RNase_Y"/>
    <property type="match status" value="1"/>
</dbReference>
<evidence type="ECO:0000256" key="3">
    <source>
        <dbReference type="ARBA" id="ARBA00022801"/>
    </source>
</evidence>
<dbReference type="CDD" id="cd00077">
    <property type="entry name" value="HDc"/>
    <property type="match status" value="1"/>
</dbReference>
<dbReference type="PROSITE" id="PS50084">
    <property type="entry name" value="KH_TYPE_1"/>
    <property type="match status" value="1"/>
</dbReference>
<dbReference type="OrthoDB" id="9803205at2"/>
<dbReference type="InterPro" id="IPR003607">
    <property type="entry name" value="HD/PDEase_dom"/>
</dbReference>
<dbReference type="InterPro" id="IPR006675">
    <property type="entry name" value="HDIG_dom"/>
</dbReference>
<keyword evidence="2 5" id="KW-0255">Endonuclease</keyword>
<evidence type="ECO:0000256" key="1">
    <source>
        <dbReference type="ARBA" id="ARBA00022722"/>
    </source>
</evidence>
<evidence type="ECO:0000313" key="10">
    <source>
        <dbReference type="Proteomes" id="UP000265962"/>
    </source>
</evidence>
<feature type="domain" description="HD" evidence="8">
    <location>
        <begin position="384"/>
        <end position="477"/>
    </location>
</feature>
<dbReference type="InterPro" id="IPR036612">
    <property type="entry name" value="KH_dom_type_1_sf"/>
</dbReference>
<dbReference type="PANTHER" id="PTHR12826:SF15">
    <property type="entry name" value="RIBONUCLEASE Y"/>
    <property type="match status" value="1"/>
</dbReference>
<evidence type="ECO:0000259" key="8">
    <source>
        <dbReference type="PROSITE" id="PS51831"/>
    </source>
</evidence>
<dbReference type="NCBIfam" id="TIGR03319">
    <property type="entry name" value="RNase_Y"/>
    <property type="match status" value="1"/>
</dbReference>
<protein>
    <recommendedName>
        <fullName evidence="5 6">Ribonuclease Y</fullName>
        <shortName evidence="5">RNase Y</shortName>
        <ecNumber evidence="5 6">3.1.-.-</ecNumber>
    </recommendedName>
</protein>
<dbReference type="Gene3D" id="1.10.3210.10">
    <property type="entry name" value="Hypothetical protein af1432"/>
    <property type="match status" value="1"/>
</dbReference>
<dbReference type="InterPro" id="IPR017705">
    <property type="entry name" value="Ribonuclease_Y"/>
</dbReference>
<dbReference type="EC" id="3.1.-.-" evidence="5 6"/>
<proteinExistence type="inferred from homology"/>
<dbReference type="PANTHER" id="PTHR12826">
    <property type="entry name" value="RIBONUCLEASE Y"/>
    <property type="match status" value="1"/>
</dbReference>
<evidence type="ECO:0000256" key="7">
    <source>
        <dbReference type="SAM" id="MobiDB-lite"/>
    </source>
</evidence>
<accession>A0A375I1Y9</accession>
<dbReference type="GO" id="GO:0016787">
    <property type="term" value="F:hydrolase activity"/>
    <property type="evidence" value="ECO:0007669"/>
    <property type="project" value="UniProtKB-KW"/>
</dbReference>
<dbReference type="InterPro" id="IPR006674">
    <property type="entry name" value="HD_domain"/>
</dbReference>
<dbReference type="AlphaFoldDB" id="A0A375I1Y9"/>
<dbReference type="GO" id="GO:0005886">
    <property type="term" value="C:plasma membrane"/>
    <property type="evidence" value="ECO:0007669"/>
    <property type="project" value="UniProtKB-UniRule"/>
</dbReference>
<comment type="function">
    <text evidence="5">Endoribonuclease that initiates mRNA decay.</text>
</comment>
<dbReference type="GO" id="GO:0003723">
    <property type="term" value="F:RNA binding"/>
    <property type="evidence" value="ECO:0007669"/>
    <property type="project" value="UniProtKB-UniRule"/>
</dbReference>
<keyword evidence="3 5" id="KW-0378">Hydrolase</keyword>
<name>A0A375I1Y9_9ACTN</name>
<dbReference type="Pfam" id="PF12072">
    <property type="entry name" value="RNase_Y_N"/>
    <property type="match status" value="1"/>
</dbReference>
<dbReference type="EMBL" id="OMOH01000002">
    <property type="protein sequence ID" value="SPF67668.1"/>
    <property type="molecule type" value="Genomic_DNA"/>
</dbReference>
<dbReference type="SUPFAM" id="SSF109604">
    <property type="entry name" value="HD-domain/PDEase-like"/>
    <property type="match status" value="1"/>
</dbReference>
<feature type="region of interest" description="Disordered" evidence="7">
    <location>
        <begin position="126"/>
        <end position="171"/>
    </location>
</feature>
<dbReference type="InterPro" id="IPR022711">
    <property type="entry name" value="RNase_Y_N"/>
</dbReference>
<dbReference type="PROSITE" id="PS51831">
    <property type="entry name" value="HD"/>
    <property type="match status" value="1"/>
</dbReference>
<dbReference type="SMART" id="SM00471">
    <property type="entry name" value="HDc"/>
    <property type="match status" value="1"/>
</dbReference>
<dbReference type="SUPFAM" id="SSF54791">
    <property type="entry name" value="Eukaryotic type KH-domain (KH-domain type I)"/>
    <property type="match status" value="1"/>
</dbReference>
<evidence type="ECO:0000256" key="5">
    <source>
        <dbReference type="HAMAP-Rule" id="MF_00335"/>
    </source>
</evidence>
<dbReference type="SMART" id="SM00322">
    <property type="entry name" value="KH"/>
    <property type="match status" value="1"/>
</dbReference>
<gene>
    <name evidence="5" type="primary">rny</name>
    <name evidence="9" type="ORF">PROPJV5_0625</name>
</gene>
<keyword evidence="10" id="KW-1185">Reference proteome</keyword>
<dbReference type="Pfam" id="PF01966">
    <property type="entry name" value="HD"/>
    <property type="match status" value="1"/>
</dbReference>
<dbReference type="InterPro" id="IPR004087">
    <property type="entry name" value="KH_dom"/>
</dbReference>
<dbReference type="NCBIfam" id="TIGR00277">
    <property type="entry name" value="HDIG"/>
    <property type="match status" value="1"/>
</dbReference>
<evidence type="ECO:0000256" key="2">
    <source>
        <dbReference type="ARBA" id="ARBA00022759"/>
    </source>
</evidence>
<organism evidence="9 10">
    <name type="scientific">Propionibacterium ruminifibrarum</name>
    <dbReference type="NCBI Taxonomy" id="1962131"/>
    <lineage>
        <taxon>Bacteria</taxon>
        <taxon>Bacillati</taxon>
        <taxon>Actinomycetota</taxon>
        <taxon>Actinomycetes</taxon>
        <taxon>Propionibacteriales</taxon>
        <taxon>Propionibacteriaceae</taxon>
        <taxon>Propionibacterium</taxon>
    </lineage>
</organism>
<sequence length="568" mass="61815">MTSAILIVLVLLVAVLGVLLVRTLGALSTPGGGQASSGAEHAAGQDSTGRQADELVERLRTLETRAEELESLRRETEAVRARAEQVEREARDRLAGLSERERAVLELDGRVQRARDEAEQLKAEITRQGSELAAREETLRQRDRRLDERENQLGAERATAQSRADRLDARQEQLEQDRRALDAERTAVAAELERIGGLSAARARAELIARVEQDARRAAALRARRIEAEAQADADRIARGIIITTIQRIASEVTSGAVVTTVEVPSDEMKGRIIGREGRNIRAFEQTTGVNVMVDDTPGSVLLSCFDPVRREIARVTMVELIADGRIHPARIEEVHERCSEQVVSGCRRLGEQACLDLGLADIDPDLHPTIGALRYRTSYGQNVLDHMIECGRIAGSIAAELGLDPASCKRAAFLHDIGKAVVTDGAGSHALEGAELLRSHGESDAVVNAVGSHHHEIEPDCVEAVIAQTADAISGSRPGARRESLEAYVQRLERLEQIAGSHEGVDKVFAMQAGREVRVMVVPEVVDDAAGAELAETIARQVEEELTYPGNIKITVVRESRATRLAH</sequence>
<dbReference type="CDD" id="cd22431">
    <property type="entry name" value="KH-I_RNaseY"/>
    <property type="match status" value="1"/>
</dbReference>
<dbReference type="Gene3D" id="3.30.1370.10">
    <property type="entry name" value="K Homology domain, type 1"/>
    <property type="match status" value="1"/>
</dbReference>
<evidence type="ECO:0000256" key="4">
    <source>
        <dbReference type="ARBA" id="ARBA00022884"/>
    </source>
</evidence>
<evidence type="ECO:0000313" key="9">
    <source>
        <dbReference type="EMBL" id="SPF67668.1"/>
    </source>
</evidence>
<dbReference type="GO" id="GO:0004521">
    <property type="term" value="F:RNA endonuclease activity"/>
    <property type="evidence" value="ECO:0007669"/>
    <property type="project" value="UniProtKB-UniRule"/>
</dbReference>
<keyword evidence="4 5" id="KW-0694">RNA-binding</keyword>
<dbReference type="Proteomes" id="UP000265962">
    <property type="component" value="Unassembled WGS sequence"/>
</dbReference>
<dbReference type="InterPro" id="IPR004088">
    <property type="entry name" value="KH_dom_type_1"/>
</dbReference>
<evidence type="ECO:0000256" key="6">
    <source>
        <dbReference type="NCBIfam" id="TIGR03319"/>
    </source>
</evidence>
<dbReference type="Pfam" id="PF00013">
    <property type="entry name" value="KH_1"/>
    <property type="match status" value="1"/>
</dbReference>
<feature type="region of interest" description="Disordered" evidence="7">
    <location>
        <begin position="29"/>
        <end position="51"/>
    </location>
</feature>
<comment type="similarity">
    <text evidence="5">Belongs to the RNase Y family.</text>
</comment>
<feature type="compositionally biased region" description="Basic and acidic residues" evidence="7">
    <location>
        <begin position="133"/>
        <end position="151"/>
    </location>
</feature>